<dbReference type="EMBL" id="BK015015">
    <property type="protein sequence ID" value="DAD87174.1"/>
    <property type="molecule type" value="Genomic_DNA"/>
</dbReference>
<organism evidence="1">
    <name type="scientific">Siphoviridae sp. ctM4P7</name>
    <dbReference type="NCBI Taxonomy" id="2826256"/>
    <lineage>
        <taxon>Viruses</taxon>
        <taxon>Duplodnaviria</taxon>
        <taxon>Heunggongvirae</taxon>
        <taxon>Uroviricota</taxon>
        <taxon>Caudoviricetes</taxon>
    </lineage>
</organism>
<protein>
    <submittedName>
        <fullName evidence="1">Uncharacterized protein</fullName>
    </submittedName>
</protein>
<sequence>MCYNGYSDRYEISKSHFSPRYIFLKDIQRGVFFCSKI</sequence>
<name>A0A8S5MXT3_9CAUD</name>
<reference evidence="1" key="1">
    <citation type="journal article" date="2021" name="Proc. Natl. Acad. Sci. U.S.A.">
        <title>A Catalog of Tens of Thousands of Viruses from Human Metagenomes Reveals Hidden Associations with Chronic Diseases.</title>
        <authorList>
            <person name="Tisza M.J."/>
            <person name="Buck C.B."/>
        </authorList>
    </citation>
    <scope>NUCLEOTIDE SEQUENCE</scope>
    <source>
        <strain evidence="1">CtM4P7</strain>
    </source>
</reference>
<proteinExistence type="predicted"/>
<evidence type="ECO:0000313" key="1">
    <source>
        <dbReference type="EMBL" id="DAD87174.1"/>
    </source>
</evidence>
<accession>A0A8S5MXT3</accession>